<comment type="subunit">
    <text evidence="10">Monomer.</text>
</comment>
<feature type="site" description="Interaction with DNA" evidence="10">
    <location>
        <position position="301"/>
    </location>
</feature>
<accession>A0A1F7X0A7</accession>
<evidence type="ECO:0000256" key="9">
    <source>
        <dbReference type="ARBA" id="ARBA00023235"/>
    </source>
</evidence>
<proteinExistence type="inferred from homology"/>
<dbReference type="EMBL" id="MGFH01000024">
    <property type="protein sequence ID" value="OGM08139.1"/>
    <property type="molecule type" value="Genomic_DNA"/>
</dbReference>
<dbReference type="InterPro" id="IPR000380">
    <property type="entry name" value="Topo_IA"/>
</dbReference>
<name>A0A1F7X0A7_9BACT</name>
<dbReference type="Pfam" id="PF01131">
    <property type="entry name" value="Topoisom_bac"/>
    <property type="match status" value="1"/>
</dbReference>
<dbReference type="Proteomes" id="UP000178735">
    <property type="component" value="Unassembled WGS sequence"/>
</dbReference>
<evidence type="ECO:0000256" key="7">
    <source>
        <dbReference type="ARBA" id="ARBA00023029"/>
    </source>
</evidence>
<feature type="site" description="Interaction with DNA" evidence="10">
    <location>
        <position position="142"/>
    </location>
</feature>
<sequence>MRSLIIVESPGKIKTIKKILGGNFEVKASMGHVIDLPERDIGVDVKNNFEPKYEVIPKKDKVIEDLQKEVARCDRVYLAPDPDREGEAISWHLARALKLDVNASMRITFNAITPKVVLEALEHPKPIDMNKVNAQQGRRVLDRLVGYELSPLLWRKLQKGLSAGRVQSVAVLMVCKREEEISKFIKEEYWLVDSVFQKPQSGETFKARLFKFDKKAAKIKNAEEADRILKACNEQNYQVAKVLNKEKRKRPSGPFITSTLQQEASRVLNFPPSKTMKVAQKLYEGIEIEKGNTVGLITYMRTDSYRVVPEAVAEARSFIKAKYGDEYLPSAERIYKTKSQAQDAHEAIRPAEVNNTPEKLKKHLTADEYRLYNMIWKRFVGSQTADAVFDSVTVEIGSDRAVFKSVGETLKFSGFLALYDIEAQNVEEKEVENDADGDEEAIVGGRLPRLVENEPLSAKEIVPQQKFTKEPPRYTTASLIKSLEELKIGRPSTYATIVKTILDRNYVEIREKKFCATDIGMATSALLESYFTDLINVEFTAKMEDELDSIEDGKKEWREVLAEFYSPFHEKLTFADGNIKKMNMQTDIVCDKCKNPMVLLFSARGKFLACPKFPYCRNTKNIPQDFVVFNSGMFRADSIKTLNLKDRLEEFEKRSAETQPEAGPAGVAESMGKCEKCGSDMVLKSGKFGQFIACSAYPKCKNAKPIQKDIGVPCPKAGCEGRVAVKKSKRGRIFYSCTEYPKCDFVSWDRPSGEVCPDCGAHTVVKVSKKGNKINCSNKECGYKRDLPVEEAGGAEAAKTE</sequence>
<dbReference type="InterPro" id="IPR005733">
    <property type="entry name" value="TopoI_bac-type"/>
</dbReference>
<evidence type="ECO:0000259" key="12">
    <source>
        <dbReference type="PROSITE" id="PS52039"/>
    </source>
</evidence>
<keyword evidence="9 10" id="KW-0413">Isomerase</keyword>
<keyword evidence="6" id="KW-0460">Magnesium</keyword>
<keyword evidence="5" id="KW-0862">Zinc</keyword>
<dbReference type="InterPro" id="IPR013826">
    <property type="entry name" value="Topo_IA_cen_sub3"/>
</dbReference>
<evidence type="ECO:0000256" key="3">
    <source>
        <dbReference type="ARBA" id="ARBA00022723"/>
    </source>
</evidence>
<feature type="region of interest" description="Interaction with DNA" evidence="10">
    <location>
        <begin position="162"/>
        <end position="167"/>
    </location>
</feature>
<evidence type="ECO:0000256" key="8">
    <source>
        <dbReference type="ARBA" id="ARBA00023125"/>
    </source>
</evidence>
<dbReference type="AlphaFoldDB" id="A0A1F7X0A7"/>
<feature type="site" description="Interaction with DNA" evidence="10">
    <location>
        <position position="504"/>
    </location>
</feature>
<dbReference type="Pfam" id="PF01751">
    <property type="entry name" value="Toprim"/>
    <property type="match status" value="1"/>
</dbReference>
<dbReference type="InterPro" id="IPR034149">
    <property type="entry name" value="TOPRIM_TopoI"/>
</dbReference>
<dbReference type="SUPFAM" id="SSF56712">
    <property type="entry name" value="Prokaryotic type I DNA topoisomerase"/>
    <property type="match status" value="1"/>
</dbReference>
<dbReference type="InterPro" id="IPR028612">
    <property type="entry name" value="Topoisom_1_IA"/>
</dbReference>
<evidence type="ECO:0000256" key="4">
    <source>
        <dbReference type="ARBA" id="ARBA00022771"/>
    </source>
</evidence>
<dbReference type="Gene3D" id="3.30.65.10">
    <property type="entry name" value="Bacterial Topoisomerase I, domain 1"/>
    <property type="match status" value="2"/>
</dbReference>
<protein>
    <recommendedName>
        <fullName evidence="10">DNA topoisomerase 1</fullName>
        <ecNumber evidence="10">5.6.2.1</ecNumber>
    </recommendedName>
    <alternativeName>
        <fullName evidence="10">DNA topoisomerase I</fullName>
    </alternativeName>
</protein>
<dbReference type="PANTHER" id="PTHR42785">
    <property type="entry name" value="DNA TOPOISOMERASE, TYPE IA, CORE"/>
    <property type="match status" value="1"/>
</dbReference>
<dbReference type="STRING" id="1817813.A2008_00805"/>
<dbReference type="GO" id="GO:0003677">
    <property type="term" value="F:DNA binding"/>
    <property type="evidence" value="ECO:0007669"/>
    <property type="project" value="UniProtKB-KW"/>
</dbReference>
<dbReference type="InterPro" id="IPR023405">
    <property type="entry name" value="Topo_IA_core_domain"/>
</dbReference>
<dbReference type="Gene3D" id="1.10.460.10">
    <property type="entry name" value="Topoisomerase I, domain 2"/>
    <property type="match status" value="1"/>
</dbReference>
<dbReference type="SUPFAM" id="SSF57783">
    <property type="entry name" value="Zinc beta-ribbon"/>
    <property type="match status" value="2"/>
</dbReference>
<dbReference type="PROSITE" id="PS00396">
    <property type="entry name" value="TOPO_IA_1"/>
    <property type="match status" value="1"/>
</dbReference>
<dbReference type="Gene3D" id="1.10.290.10">
    <property type="entry name" value="Topoisomerase I, domain 4"/>
    <property type="match status" value="1"/>
</dbReference>
<dbReference type="SMART" id="SM00436">
    <property type="entry name" value="TOP1Bc"/>
    <property type="match status" value="1"/>
</dbReference>
<dbReference type="GO" id="GO:0008270">
    <property type="term" value="F:zinc ion binding"/>
    <property type="evidence" value="ECO:0007669"/>
    <property type="project" value="UniProtKB-KW"/>
</dbReference>
<dbReference type="NCBIfam" id="TIGR01051">
    <property type="entry name" value="topA_bact"/>
    <property type="match status" value="1"/>
</dbReference>
<feature type="site" description="Interaction with DNA" evidence="10">
    <location>
        <position position="138"/>
    </location>
</feature>
<dbReference type="InterPro" id="IPR013497">
    <property type="entry name" value="Topo_IA_cen"/>
</dbReference>
<evidence type="ECO:0000256" key="5">
    <source>
        <dbReference type="ARBA" id="ARBA00022833"/>
    </source>
</evidence>
<keyword evidence="4" id="KW-0863">Zinc-finger</keyword>
<comment type="caution">
    <text evidence="13">The sequence shown here is derived from an EMBL/GenBank/DDBJ whole genome shotgun (WGS) entry which is preliminary data.</text>
</comment>
<dbReference type="EC" id="5.6.2.1" evidence="10"/>
<dbReference type="InterPro" id="IPR013498">
    <property type="entry name" value="Topo_IA_Znf"/>
</dbReference>
<evidence type="ECO:0000313" key="13">
    <source>
        <dbReference type="EMBL" id="OGM08139.1"/>
    </source>
</evidence>
<feature type="site" description="Interaction with DNA" evidence="10">
    <location>
        <position position="154"/>
    </location>
</feature>
<comment type="similarity">
    <text evidence="2 10">Belongs to the type IA topoisomerase family.</text>
</comment>
<feature type="domain" description="Toprim" evidence="11">
    <location>
        <begin position="2"/>
        <end position="112"/>
    </location>
</feature>
<evidence type="ECO:0000256" key="2">
    <source>
        <dbReference type="ARBA" id="ARBA00009446"/>
    </source>
</evidence>
<dbReference type="InterPro" id="IPR003602">
    <property type="entry name" value="Topo_IA_DNA-bd_dom"/>
</dbReference>
<dbReference type="Gene3D" id="3.40.50.140">
    <property type="match status" value="1"/>
</dbReference>
<dbReference type="CDD" id="cd03363">
    <property type="entry name" value="TOPRIM_TopoIA_TopoI"/>
    <property type="match status" value="1"/>
</dbReference>
<dbReference type="InterPro" id="IPR023406">
    <property type="entry name" value="Topo_IA_AS"/>
</dbReference>
<comment type="catalytic activity">
    <reaction evidence="1 10">
        <text>ATP-independent breakage of single-stranded DNA, followed by passage and rejoining.</text>
        <dbReference type="EC" id="5.6.2.1"/>
    </reaction>
</comment>
<evidence type="ECO:0000256" key="1">
    <source>
        <dbReference type="ARBA" id="ARBA00000213"/>
    </source>
</evidence>
<feature type="active site" description="O-(5'-phospho-DNA)-tyrosine intermediate" evidence="10">
    <location>
        <position position="299"/>
    </location>
</feature>
<dbReference type="CDD" id="cd00186">
    <property type="entry name" value="TOP1Ac"/>
    <property type="match status" value="1"/>
</dbReference>
<dbReference type="Pfam" id="PF01396">
    <property type="entry name" value="Zn_ribbon_Top1"/>
    <property type="match status" value="4"/>
</dbReference>
<dbReference type="PROSITE" id="PS50880">
    <property type="entry name" value="TOPRIM"/>
    <property type="match status" value="1"/>
</dbReference>
<dbReference type="HAMAP" id="MF_00952">
    <property type="entry name" value="Topoisom_1_prok"/>
    <property type="match status" value="1"/>
</dbReference>
<dbReference type="PRINTS" id="PR00417">
    <property type="entry name" value="PRTPISMRASEI"/>
</dbReference>
<feature type="site" description="Interaction with DNA" evidence="10">
    <location>
        <position position="32"/>
    </location>
</feature>
<dbReference type="GO" id="GO:0005694">
    <property type="term" value="C:chromosome"/>
    <property type="evidence" value="ECO:0007669"/>
    <property type="project" value="InterPro"/>
</dbReference>
<reference evidence="13 14" key="1">
    <citation type="journal article" date="2016" name="Nat. Commun.">
        <title>Thousands of microbial genomes shed light on interconnected biogeochemical processes in an aquifer system.</title>
        <authorList>
            <person name="Anantharaman K."/>
            <person name="Brown C.T."/>
            <person name="Hug L.A."/>
            <person name="Sharon I."/>
            <person name="Castelle C.J."/>
            <person name="Probst A.J."/>
            <person name="Thomas B.C."/>
            <person name="Singh A."/>
            <person name="Wilkins M.J."/>
            <person name="Karaoz U."/>
            <person name="Brodie E.L."/>
            <person name="Williams K.H."/>
            <person name="Hubbard S.S."/>
            <person name="Banfield J.F."/>
        </authorList>
    </citation>
    <scope>NUCLEOTIDE SEQUENCE [LARGE SCALE GENOMIC DNA]</scope>
</reference>
<evidence type="ECO:0000313" key="14">
    <source>
        <dbReference type="Proteomes" id="UP000178735"/>
    </source>
</evidence>
<evidence type="ECO:0000259" key="11">
    <source>
        <dbReference type="PROSITE" id="PS50880"/>
    </source>
</evidence>
<dbReference type="PANTHER" id="PTHR42785:SF1">
    <property type="entry name" value="DNA TOPOISOMERASE"/>
    <property type="match status" value="1"/>
</dbReference>
<dbReference type="GO" id="GO:0003917">
    <property type="term" value="F:DNA topoisomerase type I (single strand cut, ATP-independent) activity"/>
    <property type="evidence" value="ECO:0007669"/>
    <property type="project" value="UniProtKB-UniRule"/>
</dbReference>
<evidence type="ECO:0000256" key="6">
    <source>
        <dbReference type="ARBA" id="ARBA00022842"/>
    </source>
</evidence>
<dbReference type="InterPro" id="IPR013824">
    <property type="entry name" value="Topo_IA_cen_sub1"/>
</dbReference>
<feature type="domain" description="Topo IA-type catalytic" evidence="12">
    <location>
        <begin position="128"/>
        <end position="573"/>
    </location>
</feature>
<gene>
    <name evidence="10" type="primary">topA</name>
    <name evidence="13" type="ORF">A2008_00805</name>
</gene>
<dbReference type="InterPro" id="IPR013825">
    <property type="entry name" value="Topo_IA_cen_sub2"/>
</dbReference>
<feature type="site" description="Interaction with DNA" evidence="10">
    <location>
        <position position="139"/>
    </location>
</feature>
<keyword evidence="8 10" id="KW-0238">DNA-binding</keyword>
<dbReference type="InterPro" id="IPR006171">
    <property type="entry name" value="TOPRIM_dom"/>
</dbReference>
<organism evidence="13 14">
    <name type="scientific">Candidatus Wallbacteria bacterium GWC2_49_35</name>
    <dbReference type="NCBI Taxonomy" id="1817813"/>
    <lineage>
        <taxon>Bacteria</taxon>
        <taxon>Candidatus Walliibacteriota</taxon>
    </lineage>
</organism>
<comment type="function">
    <text evidence="10">Releases the supercoiling and torsional tension of DNA, which is introduced during the DNA replication and transcription, by transiently cleaving and rejoining one strand of the DNA duplex. Introduces a single-strand break via transesterification at a target site in duplex DNA. The scissile phosphodiester is attacked by the catalytic tyrosine of the enzyme, resulting in the formation of a DNA-(5'-phosphotyrosyl)-enzyme intermediate and the expulsion of a 3'-OH DNA strand. The free DNA strand then undergoes passage around the unbroken strand, thus removing DNA supercoils. Finally, in the religation step, the DNA 3'-OH attacks the covalent intermediate to expel the active-site tyrosine and restore the DNA phosphodiester backbone.</text>
</comment>
<dbReference type="GO" id="GO:0006265">
    <property type="term" value="P:DNA topological change"/>
    <property type="evidence" value="ECO:0007669"/>
    <property type="project" value="UniProtKB-UniRule"/>
</dbReference>
<dbReference type="InterPro" id="IPR003601">
    <property type="entry name" value="Topo_IA_2"/>
</dbReference>
<dbReference type="SMART" id="SM00437">
    <property type="entry name" value="TOP1Ac"/>
    <property type="match status" value="1"/>
</dbReference>
<feature type="site" description="Interaction with DNA" evidence="10">
    <location>
        <position position="147"/>
    </location>
</feature>
<keyword evidence="3" id="KW-0479">Metal-binding</keyword>
<dbReference type="SMART" id="SM00493">
    <property type="entry name" value="TOPRIM"/>
    <property type="match status" value="1"/>
</dbReference>
<dbReference type="PROSITE" id="PS52039">
    <property type="entry name" value="TOPO_IA_2"/>
    <property type="match status" value="1"/>
</dbReference>
<dbReference type="Gene3D" id="2.70.20.10">
    <property type="entry name" value="Topoisomerase I, domain 3"/>
    <property type="match status" value="1"/>
</dbReference>
<evidence type="ECO:0000256" key="10">
    <source>
        <dbReference type="HAMAP-Rule" id="MF_00952"/>
    </source>
</evidence>
<keyword evidence="7 10" id="KW-0799">Topoisomerase</keyword>